<keyword evidence="3" id="KW-0408">Iron</keyword>
<evidence type="ECO:0000313" key="8">
    <source>
        <dbReference type="Proteomes" id="UP001473302"/>
    </source>
</evidence>
<comment type="caution">
    <text evidence="7">The sequence shown here is derived from an EMBL/GenBank/DDBJ whole genome shotgun (WGS) entry which is preliminary data.</text>
</comment>
<evidence type="ECO:0000313" key="7">
    <source>
        <dbReference type="EMBL" id="GAA5810678.1"/>
    </source>
</evidence>
<evidence type="ECO:0000256" key="5">
    <source>
        <dbReference type="SAM" id="Coils"/>
    </source>
</evidence>
<dbReference type="SMART" id="SM00184">
    <property type="entry name" value="RING"/>
    <property type="match status" value="1"/>
</dbReference>
<dbReference type="Proteomes" id="UP001473302">
    <property type="component" value="Unassembled WGS sequence"/>
</dbReference>
<dbReference type="SUPFAM" id="SSF48264">
    <property type="entry name" value="Cytochrome P450"/>
    <property type="match status" value="1"/>
</dbReference>
<dbReference type="Gene3D" id="2.130.10.10">
    <property type="entry name" value="YVTN repeat-like/Quinoprotein amine dehydrogenase"/>
    <property type="match status" value="1"/>
</dbReference>
<dbReference type="InterPro" id="IPR036396">
    <property type="entry name" value="Cyt_P450_sf"/>
</dbReference>
<feature type="coiled-coil region" evidence="5">
    <location>
        <begin position="121"/>
        <end position="155"/>
    </location>
</feature>
<dbReference type="Gene3D" id="3.30.40.10">
    <property type="entry name" value="Zinc/RING finger domain, C3HC4 (zinc finger)"/>
    <property type="match status" value="1"/>
</dbReference>
<dbReference type="PRINTS" id="PR00463">
    <property type="entry name" value="EP450I"/>
</dbReference>
<dbReference type="SUPFAM" id="SSF57850">
    <property type="entry name" value="RING/U-box"/>
    <property type="match status" value="1"/>
</dbReference>
<dbReference type="Pfam" id="PF00067">
    <property type="entry name" value="p450"/>
    <property type="match status" value="1"/>
</dbReference>
<accession>A0ABP9YUY9</accession>
<dbReference type="InterPro" id="IPR015943">
    <property type="entry name" value="WD40/YVTN_repeat-like_dom_sf"/>
</dbReference>
<dbReference type="PROSITE" id="PS00086">
    <property type="entry name" value="CYTOCHROME_P450"/>
    <property type="match status" value="1"/>
</dbReference>
<dbReference type="PROSITE" id="PS50089">
    <property type="entry name" value="ZF_RING_2"/>
    <property type="match status" value="1"/>
</dbReference>
<dbReference type="Pfam" id="PF23419">
    <property type="entry name" value="WD40_RFWD3"/>
    <property type="match status" value="1"/>
</dbReference>
<keyword evidence="4" id="KW-0863">Zinc-finger</keyword>
<sequence length="979" mass="111550">MSDLDEECDFQIPVNIPLAIFKRKRNRTQVDNLEYEKNEEHLVETSVCTLCQSDWTNNGIHGIVGLKCGHVFGKDCIDKHIRMSILKYSVANCPICEKVIIKSEPRRIWPNKFIPCNVDDLKSLKKESEEADIIIAQLEEANKLVLEQINQVKFELNLLASKSQSRSTNSQPCTQPIETLPSKFIYQHLFSTKDETYRVMDIIPSQDMAVLSVWNKPKQKYGIRKVNIYDPKQTEFIPNHSGQIKDIKNVLQNMVLSTGLDKTLKLTSLTSKQVVQSYKLEAPGWSCTTDVENPNIMYCGLTNNTVLVFDIRNTKEYIHKLVEPCEPKIYSPIHSMDVAHKDGTGIVICSNLEHTYGWSTVDNEAYEYIPFENTNGYKSFNTTYQDNVLLSSLRNKTSTRYEVRQFDSTLKLNLDWYFNDDNHKQALISRNIHFKRGGKVFICFSENDKLKIRKEEEEAQLIKPERLIPILSAVAATTLTAYYVKRILSSSKKVSNYGTEEIPVPDGSMYYLGHIPQMGSVPAHKITEWHKELGPILKVKMGVQDWVFISDPMIAQEIMATQGAITSGRPYLTFGNGISGKGDRGIVFADYGKNWKNARTAVLSILAPKSVAGFDEILQKEAENSINKLIEQTKLHGEVYPLALIRLSSINIILATAFGLPGVSSPEDPFYKELVNMIETGLSFVSIIGDFSAYFPILSFLDVIFRKERKMTDFVENVSHPMFRRMIQQALESNQDSLVKKMHLIMEEHDIDERNLVVIMSEVLVAGSDTVAISTSWTYAILCQYPEVQKKLADEVDAFINKHKRIPTFEDRLELPYYISVQKECLRYRPPAYFGVPRKASEDVAYRNYIIPKGTVIVTNIHTLHNDSKTFHDANKFIPDRFIQDTRSMYASSNGNVLNRDQFVFGWGRRICPGIALAENELFNSITRVMARCRIEPALSENGDKIYPNLVDVNDGGSTVSPLPFKVRFVEREDRVNLA</sequence>
<name>A0ABP9YUY9_9FUNG</name>
<evidence type="ECO:0000256" key="4">
    <source>
        <dbReference type="PROSITE-ProRule" id="PRU00175"/>
    </source>
</evidence>
<evidence type="ECO:0000259" key="6">
    <source>
        <dbReference type="PROSITE" id="PS50089"/>
    </source>
</evidence>
<reference evidence="7 8" key="1">
    <citation type="submission" date="2024-04" db="EMBL/GenBank/DDBJ databases">
        <title>genome sequences of Mucor flavus KT1a and Helicostylum pulchrum KT1b strains isolated from the surface of a dry-aged beef.</title>
        <authorList>
            <person name="Toyotome T."/>
            <person name="Hosono M."/>
            <person name="Torimaru M."/>
            <person name="Fukuda K."/>
            <person name="Mikami N."/>
        </authorList>
    </citation>
    <scope>NUCLEOTIDE SEQUENCE [LARGE SCALE GENOMIC DNA]</scope>
    <source>
        <strain evidence="7 8">KT1a</strain>
    </source>
</reference>
<dbReference type="PANTHER" id="PTHR46300">
    <property type="entry name" value="P450, PUTATIVE (EUROFUNG)-RELATED-RELATED"/>
    <property type="match status" value="1"/>
</dbReference>
<evidence type="ECO:0000256" key="1">
    <source>
        <dbReference type="ARBA" id="ARBA00022723"/>
    </source>
</evidence>
<dbReference type="InterPro" id="IPR002401">
    <property type="entry name" value="Cyt_P450_E_grp-I"/>
</dbReference>
<keyword evidence="4" id="KW-0862">Zinc</keyword>
<dbReference type="EMBL" id="BAABUK010000008">
    <property type="protein sequence ID" value="GAA5810678.1"/>
    <property type="molecule type" value="Genomic_DNA"/>
</dbReference>
<dbReference type="SUPFAM" id="SSF50978">
    <property type="entry name" value="WD40 repeat-like"/>
    <property type="match status" value="1"/>
</dbReference>
<dbReference type="PANTHER" id="PTHR46300:SF11">
    <property type="entry name" value="OXIDOREDUCTASE, PUTATIVE-RELATED"/>
    <property type="match status" value="1"/>
</dbReference>
<dbReference type="Gene3D" id="1.10.630.10">
    <property type="entry name" value="Cytochrome P450"/>
    <property type="match status" value="1"/>
</dbReference>
<gene>
    <name evidence="7" type="ORF">MFLAVUS_004104</name>
</gene>
<dbReference type="InterPro" id="IPR013083">
    <property type="entry name" value="Znf_RING/FYVE/PHD"/>
</dbReference>
<keyword evidence="5" id="KW-0175">Coiled coil</keyword>
<keyword evidence="8" id="KW-1185">Reference proteome</keyword>
<feature type="domain" description="RING-type" evidence="6">
    <location>
        <begin position="48"/>
        <end position="97"/>
    </location>
</feature>
<keyword evidence="2" id="KW-0560">Oxidoreductase</keyword>
<dbReference type="InterPro" id="IPR001128">
    <property type="entry name" value="Cyt_P450"/>
</dbReference>
<keyword evidence="1" id="KW-0479">Metal-binding</keyword>
<dbReference type="InterPro" id="IPR036322">
    <property type="entry name" value="WD40_repeat_dom_sf"/>
</dbReference>
<dbReference type="InterPro" id="IPR050364">
    <property type="entry name" value="Cytochrome_P450_fung"/>
</dbReference>
<protein>
    <recommendedName>
        <fullName evidence="6">RING-type domain-containing protein</fullName>
    </recommendedName>
</protein>
<dbReference type="InterPro" id="IPR017972">
    <property type="entry name" value="Cyt_P450_CS"/>
</dbReference>
<proteinExistence type="predicted"/>
<evidence type="ECO:0000256" key="3">
    <source>
        <dbReference type="ARBA" id="ARBA00023004"/>
    </source>
</evidence>
<dbReference type="PRINTS" id="PR00385">
    <property type="entry name" value="P450"/>
</dbReference>
<dbReference type="InterPro" id="IPR056527">
    <property type="entry name" value="WD40_RFWD3"/>
</dbReference>
<dbReference type="InterPro" id="IPR001841">
    <property type="entry name" value="Znf_RING"/>
</dbReference>
<evidence type="ECO:0000256" key="2">
    <source>
        <dbReference type="ARBA" id="ARBA00023002"/>
    </source>
</evidence>
<organism evidence="7 8">
    <name type="scientific">Mucor flavus</name>
    <dbReference type="NCBI Taxonomy" id="439312"/>
    <lineage>
        <taxon>Eukaryota</taxon>
        <taxon>Fungi</taxon>
        <taxon>Fungi incertae sedis</taxon>
        <taxon>Mucoromycota</taxon>
        <taxon>Mucoromycotina</taxon>
        <taxon>Mucoromycetes</taxon>
        <taxon>Mucorales</taxon>
        <taxon>Mucorineae</taxon>
        <taxon>Mucoraceae</taxon>
        <taxon>Mucor</taxon>
    </lineage>
</organism>